<dbReference type="SMART" id="SM00866">
    <property type="entry name" value="UTRA"/>
    <property type="match status" value="1"/>
</dbReference>
<evidence type="ECO:0000256" key="2">
    <source>
        <dbReference type="ARBA" id="ARBA00023125"/>
    </source>
</evidence>
<dbReference type="RefSeq" id="WP_262625496.1">
    <property type="nucleotide sequence ID" value="NZ_CP094808.1"/>
</dbReference>
<keyword evidence="2" id="KW-0238">DNA-binding</keyword>
<dbReference type="CDD" id="cd07377">
    <property type="entry name" value="WHTH_GntR"/>
    <property type="match status" value="1"/>
</dbReference>
<keyword evidence="1" id="KW-0805">Transcription regulation</keyword>
<dbReference type="InterPro" id="IPR011663">
    <property type="entry name" value="UTRA"/>
</dbReference>
<dbReference type="PANTHER" id="PTHR44846:SF4">
    <property type="entry name" value="HTH GNTR-TYPE DOMAIN-CONTAINING PROTEIN"/>
    <property type="match status" value="1"/>
</dbReference>
<dbReference type="PROSITE" id="PS50949">
    <property type="entry name" value="HTH_GNTR"/>
    <property type="match status" value="1"/>
</dbReference>
<dbReference type="AlphaFoldDB" id="A0ABD7TWX9"/>
<evidence type="ECO:0000313" key="5">
    <source>
        <dbReference type="EMBL" id="UXU57350.1"/>
    </source>
</evidence>
<dbReference type="PRINTS" id="PR00035">
    <property type="entry name" value="HTHGNTR"/>
</dbReference>
<dbReference type="Pfam" id="PF00392">
    <property type="entry name" value="GntR"/>
    <property type="match status" value="1"/>
</dbReference>
<organism evidence="5 6">
    <name type="scientific">Staphylococcus agnetis</name>
    <dbReference type="NCBI Taxonomy" id="985762"/>
    <lineage>
        <taxon>Bacteria</taxon>
        <taxon>Bacillati</taxon>
        <taxon>Bacillota</taxon>
        <taxon>Bacilli</taxon>
        <taxon>Bacillales</taxon>
        <taxon>Staphylococcaceae</taxon>
        <taxon>Staphylococcus</taxon>
    </lineage>
</organism>
<evidence type="ECO:0000259" key="4">
    <source>
        <dbReference type="PROSITE" id="PS50949"/>
    </source>
</evidence>
<dbReference type="Gene3D" id="3.40.1410.10">
    <property type="entry name" value="Chorismate lyase-like"/>
    <property type="match status" value="1"/>
</dbReference>
<dbReference type="InterPro" id="IPR050679">
    <property type="entry name" value="Bact_HTH_transcr_reg"/>
</dbReference>
<reference evidence="5" key="1">
    <citation type="submission" date="2022-03" db="EMBL/GenBank/DDBJ databases">
        <title>Comparative Genomics of East African Camel-Associated Staphylococcaceae spp.: Diversity and Inheritance of Traits Involved in Host-Pathogen Interactions.</title>
        <authorList>
            <person name="Akarsu H."/>
            <person name="Liljander A."/>
            <person name="Younan M."/>
            <person name="Brodard I."/>
            <person name="Glucks I."/>
            <person name="Labroussaa F."/>
            <person name="Overesch G."/>
            <person name="Kuhnert P."/>
            <person name="Perreten V."/>
            <person name="Drexler J.F."/>
            <person name="Corman V.M."/>
            <person name="Falquet L."/>
            <person name="Jores J."/>
        </authorList>
    </citation>
    <scope>NUCLEOTIDE SEQUENCE</scope>
    <source>
        <strain evidence="5">IVB6197</strain>
    </source>
</reference>
<gene>
    <name evidence="5" type="ORF">MUA95_00630</name>
</gene>
<dbReference type="InterPro" id="IPR036388">
    <property type="entry name" value="WH-like_DNA-bd_sf"/>
</dbReference>
<dbReference type="InterPro" id="IPR028978">
    <property type="entry name" value="Chorismate_lyase_/UTRA_dom_sf"/>
</dbReference>
<evidence type="ECO:0000256" key="3">
    <source>
        <dbReference type="ARBA" id="ARBA00023163"/>
    </source>
</evidence>
<dbReference type="SUPFAM" id="SSF46785">
    <property type="entry name" value="Winged helix' DNA-binding domain"/>
    <property type="match status" value="1"/>
</dbReference>
<sequence length="234" mass="27125">MLKYEAIASKMKALLDGGDYQQGDRLPNLEQLKAKYEVSKSTIIKALEILEKEGYIYQSRGSGIFVRTPKREGYINLFTSNGFTDDLHTHQVTSEVIEVKELAHPDAIVMQYLHLNAHDKVYFVKRVRYIDNKILCIENAYFNQNLVVYMSEDIAKGSIFRYLENNLKINIGYSDIYFNIGTLNQDESELLKQPVGTPTLRYEQVVYTKTGIPFDYSQIIFHHENAKFYIPSIR</sequence>
<keyword evidence="3" id="KW-0804">Transcription</keyword>
<dbReference type="GO" id="GO:0003677">
    <property type="term" value="F:DNA binding"/>
    <property type="evidence" value="ECO:0007669"/>
    <property type="project" value="UniProtKB-KW"/>
</dbReference>
<dbReference type="Gene3D" id="1.10.10.10">
    <property type="entry name" value="Winged helix-like DNA-binding domain superfamily/Winged helix DNA-binding domain"/>
    <property type="match status" value="1"/>
</dbReference>
<dbReference type="SMART" id="SM00345">
    <property type="entry name" value="HTH_GNTR"/>
    <property type="match status" value="1"/>
</dbReference>
<accession>A0ABD7TWX9</accession>
<proteinExistence type="predicted"/>
<dbReference type="Pfam" id="PF07702">
    <property type="entry name" value="UTRA"/>
    <property type="match status" value="1"/>
</dbReference>
<feature type="domain" description="HTH gntR-type" evidence="4">
    <location>
        <begin position="1"/>
        <end position="69"/>
    </location>
</feature>
<protein>
    <submittedName>
        <fullName evidence="5">GntR family transcriptional regulator</fullName>
    </submittedName>
</protein>
<dbReference type="EMBL" id="CP094809">
    <property type="protein sequence ID" value="UXU57350.1"/>
    <property type="molecule type" value="Genomic_DNA"/>
</dbReference>
<evidence type="ECO:0000313" key="6">
    <source>
        <dbReference type="Proteomes" id="UP001065705"/>
    </source>
</evidence>
<dbReference type="InterPro" id="IPR036390">
    <property type="entry name" value="WH_DNA-bd_sf"/>
</dbReference>
<dbReference type="InterPro" id="IPR000524">
    <property type="entry name" value="Tscrpt_reg_HTH_GntR"/>
</dbReference>
<dbReference type="Proteomes" id="UP001065705">
    <property type="component" value="Chromosome"/>
</dbReference>
<evidence type="ECO:0000256" key="1">
    <source>
        <dbReference type="ARBA" id="ARBA00023015"/>
    </source>
</evidence>
<name>A0ABD7TWX9_9STAP</name>
<dbReference type="PANTHER" id="PTHR44846">
    <property type="entry name" value="MANNOSYL-D-GLYCERATE TRANSPORT/METABOLISM SYSTEM REPRESSOR MNGR-RELATED"/>
    <property type="match status" value="1"/>
</dbReference>
<dbReference type="SUPFAM" id="SSF64288">
    <property type="entry name" value="Chorismate lyase-like"/>
    <property type="match status" value="1"/>
</dbReference>